<feature type="transmembrane region" description="Helical" evidence="1">
    <location>
        <begin position="282"/>
        <end position="302"/>
    </location>
</feature>
<dbReference type="Proteomes" id="UP001596084">
    <property type="component" value="Unassembled WGS sequence"/>
</dbReference>
<dbReference type="SMART" id="SM00267">
    <property type="entry name" value="GGDEF"/>
    <property type="match status" value="1"/>
</dbReference>
<dbReference type="InterPro" id="IPR011622">
    <property type="entry name" value="7TMR_DISM_rcpt_extracell_dom2"/>
</dbReference>
<dbReference type="InterPro" id="IPR043128">
    <property type="entry name" value="Rev_trsase/Diguanyl_cyclase"/>
</dbReference>
<feature type="transmembrane region" description="Helical" evidence="1">
    <location>
        <begin position="399"/>
        <end position="417"/>
    </location>
</feature>
<dbReference type="InterPro" id="IPR050706">
    <property type="entry name" value="Cyclic-di-GMP_PDE-like"/>
</dbReference>
<dbReference type="Gene3D" id="3.30.70.270">
    <property type="match status" value="1"/>
</dbReference>
<keyword evidence="1" id="KW-0472">Membrane</keyword>
<dbReference type="EMBL" id="JBHSMX010000011">
    <property type="protein sequence ID" value="MFC5520512.1"/>
    <property type="molecule type" value="Genomic_DNA"/>
</dbReference>
<dbReference type="PANTHER" id="PTHR33121:SF79">
    <property type="entry name" value="CYCLIC DI-GMP PHOSPHODIESTERASE PDED-RELATED"/>
    <property type="match status" value="1"/>
</dbReference>
<evidence type="ECO:0000259" key="2">
    <source>
        <dbReference type="PROSITE" id="PS50887"/>
    </source>
</evidence>
<dbReference type="Pfam" id="PF00990">
    <property type="entry name" value="GGDEF"/>
    <property type="match status" value="1"/>
</dbReference>
<organism evidence="3 4">
    <name type="scientific">Polaromonas jejuensis</name>
    <dbReference type="NCBI Taxonomy" id="457502"/>
    <lineage>
        <taxon>Bacteria</taxon>
        <taxon>Pseudomonadati</taxon>
        <taxon>Pseudomonadota</taxon>
        <taxon>Betaproteobacteria</taxon>
        <taxon>Burkholderiales</taxon>
        <taxon>Comamonadaceae</taxon>
        <taxon>Polaromonas</taxon>
    </lineage>
</organism>
<dbReference type="InterPro" id="IPR029787">
    <property type="entry name" value="Nucleotide_cyclase"/>
</dbReference>
<evidence type="ECO:0000313" key="4">
    <source>
        <dbReference type="Proteomes" id="UP001596084"/>
    </source>
</evidence>
<dbReference type="InterPro" id="IPR000160">
    <property type="entry name" value="GGDEF_dom"/>
</dbReference>
<dbReference type="PROSITE" id="PS50887">
    <property type="entry name" value="GGDEF"/>
    <property type="match status" value="1"/>
</dbReference>
<feature type="transmembrane region" description="Helical" evidence="1">
    <location>
        <begin position="246"/>
        <end position="270"/>
    </location>
</feature>
<keyword evidence="1" id="KW-1133">Transmembrane helix</keyword>
<protein>
    <submittedName>
        <fullName evidence="3">7TM diverse intracellular signaling domain-containing protein</fullName>
    </submittedName>
</protein>
<dbReference type="InterPro" id="IPR011623">
    <property type="entry name" value="7TMR_DISM_rcpt_extracell_dom1"/>
</dbReference>
<feature type="domain" description="GGDEF" evidence="2">
    <location>
        <begin position="463"/>
        <end position="596"/>
    </location>
</feature>
<keyword evidence="1" id="KW-0812">Transmembrane</keyword>
<dbReference type="PANTHER" id="PTHR33121">
    <property type="entry name" value="CYCLIC DI-GMP PHOSPHODIESTERASE PDEF"/>
    <property type="match status" value="1"/>
</dbReference>
<reference evidence="4" key="1">
    <citation type="journal article" date="2019" name="Int. J. Syst. Evol. Microbiol.">
        <title>The Global Catalogue of Microorganisms (GCM) 10K type strain sequencing project: providing services to taxonomists for standard genome sequencing and annotation.</title>
        <authorList>
            <consortium name="The Broad Institute Genomics Platform"/>
            <consortium name="The Broad Institute Genome Sequencing Center for Infectious Disease"/>
            <person name="Wu L."/>
            <person name="Ma J."/>
        </authorList>
    </citation>
    <scope>NUCLEOTIDE SEQUENCE [LARGE SCALE GENOMIC DNA]</scope>
    <source>
        <strain evidence="4">CGMCC 4.7277</strain>
    </source>
</reference>
<dbReference type="SUPFAM" id="SSF55073">
    <property type="entry name" value="Nucleotide cyclase"/>
    <property type="match status" value="1"/>
</dbReference>
<feature type="transmembrane region" description="Helical" evidence="1">
    <location>
        <begin position="314"/>
        <end position="332"/>
    </location>
</feature>
<evidence type="ECO:0000256" key="1">
    <source>
        <dbReference type="SAM" id="Phobius"/>
    </source>
</evidence>
<feature type="transmembrane region" description="Helical" evidence="1">
    <location>
        <begin position="216"/>
        <end position="239"/>
    </location>
</feature>
<dbReference type="Pfam" id="PF07696">
    <property type="entry name" value="7TMR-DISMED2"/>
    <property type="match status" value="1"/>
</dbReference>
<name>A0ABW0Q9G9_9BURK</name>
<comment type="caution">
    <text evidence="3">The sequence shown here is derived from an EMBL/GenBank/DDBJ whole genome shotgun (WGS) entry which is preliminary data.</text>
</comment>
<dbReference type="Gene3D" id="2.60.40.2380">
    <property type="match status" value="1"/>
</dbReference>
<gene>
    <name evidence="3" type="ORF">ACFPP7_06235</name>
</gene>
<dbReference type="Pfam" id="PF07695">
    <property type="entry name" value="7TMR-DISM_7TM"/>
    <property type="match status" value="1"/>
</dbReference>
<dbReference type="RefSeq" id="WP_068831358.1">
    <property type="nucleotide sequence ID" value="NZ_JBHSMX010000011.1"/>
</dbReference>
<feature type="transmembrane region" description="Helical" evidence="1">
    <location>
        <begin position="338"/>
        <end position="357"/>
    </location>
</feature>
<keyword evidence="4" id="KW-1185">Reference proteome</keyword>
<feature type="transmembrane region" description="Helical" evidence="1">
    <location>
        <begin position="364"/>
        <end position="384"/>
    </location>
</feature>
<sequence>MIFKNFFAPWGRRQPAAGIAGKRFAPALRRLRTLAMSLLLVTLLGLNSPPARSRTVLDLDTHTQPVALQDWGDYWIDTTGQFTPDQVSRTSTLAWKPTRPDAIYPVTSGHSMWVRFSVPPAPDGERWYLEVPNPAINRASLYTLDSAGQWNEQRAGDLIAVSKWPVPHRHPLLPIALSAEVPTKYLLRLENGQAFSSQLQFISEGRLSYREQRVSLILGIFFGLTGLAAVVSALGALSLRDSAYGFYALCVTLMGLTQATVTGIAGLHLWPDWPWWNDISTSVLPLLTASATLLFISAAVALPERSLRLQRLTAGQAGLGILAAAAMALVPAASRMDVFVPIVLLLEFSGMLVMGWAWRRGDRFAPWLMLAYLPVLASAGWMLANSARLVPAGFLTQHGMQLGVALHLPIVMVVLMLRSQHRRENTRRIQGLDRVDPSTGLINGHVFTERLTRMIARSQRLRHQSAVMLVDLVNAEQVQRDFGRKAADELPLRVAERLLSTAREIDSAARLSERRFGMLVEGPFSAEDAGTLGPRIVARCLMPYKGLHVDCVAQVHVAYALVPRQGSNAQGLLMQLEERLAMVPGDSRRAVFMLGEAPPPEALLRSYLRKRA</sequence>
<proteinExistence type="predicted"/>
<accession>A0ABW0Q9G9</accession>
<evidence type="ECO:0000313" key="3">
    <source>
        <dbReference type="EMBL" id="MFC5520512.1"/>
    </source>
</evidence>